<evidence type="ECO:0000313" key="5">
    <source>
        <dbReference type="Proteomes" id="UP000270205"/>
    </source>
</evidence>
<accession>A0A380ZUD1</accession>
<reference evidence="2 4" key="1">
    <citation type="submission" date="2018-06" db="EMBL/GenBank/DDBJ databases">
        <authorList>
            <consortium name="Pathogen Informatics"/>
            <person name="Doyle S."/>
        </authorList>
    </citation>
    <scope>NUCLEOTIDE SEQUENCE [LARGE SCALE GENOMIC DNA]</scope>
    <source>
        <strain evidence="2 4">NCTC11661</strain>
    </source>
</reference>
<proteinExistence type="predicted"/>
<keyword evidence="1" id="KW-0472">Membrane</keyword>
<feature type="transmembrane region" description="Helical" evidence="1">
    <location>
        <begin position="26"/>
        <end position="45"/>
    </location>
</feature>
<keyword evidence="1" id="KW-1133">Transmembrane helix</keyword>
<evidence type="ECO:0000313" key="2">
    <source>
        <dbReference type="EMBL" id="SUV52957.1"/>
    </source>
</evidence>
<dbReference type="Proteomes" id="UP000270205">
    <property type="component" value="Unassembled WGS sequence"/>
</dbReference>
<evidence type="ECO:0000256" key="1">
    <source>
        <dbReference type="SAM" id="Phobius"/>
    </source>
</evidence>
<dbReference type="RefSeq" id="WP_002687809.1">
    <property type="nucleotide sequence ID" value="NZ_JAXFPJ010000107.1"/>
</dbReference>
<dbReference type="InterPro" id="IPR007060">
    <property type="entry name" value="FtsL/DivIC"/>
</dbReference>
<dbReference type="EMBL" id="UFTJ01000003">
    <property type="protein sequence ID" value="SUV52957.1"/>
    <property type="molecule type" value="Genomic_DNA"/>
</dbReference>
<name>A0A380ZUD1_9FLAO</name>
<keyword evidence="1" id="KW-0812">Transmembrane</keyword>
<dbReference type="Proteomes" id="UP000255515">
    <property type="component" value="Unassembled WGS sequence"/>
</dbReference>
<organism evidence="2 4">
    <name type="scientific">Bergeyella zoohelcum</name>
    <dbReference type="NCBI Taxonomy" id="1015"/>
    <lineage>
        <taxon>Bacteria</taxon>
        <taxon>Pseudomonadati</taxon>
        <taxon>Bacteroidota</taxon>
        <taxon>Flavobacteriia</taxon>
        <taxon>Flavobacteriales</taxon>
        <taxon>Weeksellaceae</taxon>
        <taxon>Bergeyella</taxon>
    </lineage>
</organism>
<evidence type="ECO:0000313" key="3">
    <source>
        <dbReference type="EMBL" id="VDH05054.1"/>
    </source>
</evidence>
<dbReference type="EMBL" id="UYIV01000001">
    <property type="protein sequence ID" value="VDH05054.1"/>
    <property type="molecule type" value="Genomic_DNA"/>
</dbReference>
<protein>
    <submittedName>
        <fullName evidence="2">Septum formation initiator</fullName>
    </submittedName>
</protein>
<reference evidence="3 5" key="2">
    <citation type="submission" date="2018-11" db="EMBL/GenBank/DDBJ databases">
        <authorList>
            <consortium name="Pathogen Informatics"/>
        </authorList>
    </citation>
    <scope>NUCLEOTIDE SEQUENCE [LARGE SCALE GENOMIC DNA]</scope>
    <source>
        <strain evidence="3 5">NCTC12929</strain>
    </source>
</reference>
<evidence type="ECO:0000313" key="4">
    <source>
        <dbReference type="Proteomes" id="UP000255515"/>
    </source>
</evidence>
<dbReference type="AlphaFoldDB" id="A0A380ZUD1"/>
<sequence length="126" mass="15581">MGKMNKNEMIKEIKPKSKTYRFIRKYIINRYTMVFILFLGWMIFFDDNSFLVIRELNQEIDKYEKQVEYYKSEYEKNDAYYKRLMNDKSEKEKYARENYFMKKPNEEIFILVVDSSAVKKEIPTKK</sequence>
<dbReference type="Pfam" id="PF04977">
    <property type="entry name" value="DivIC"/>
    <property type="match status" value="1"/>
</dbReference>
<gene>
    <name evidence="2" type="ORF">NCTC11661_02104</name>
    <name evidence="3" type="ORF">NCTC12929_01741</name>
</gene>